<dbReference type="Proteomes" id="UP000886400">
    <property type="component" value="Unassembled WGS sequence"/>
</dbReference>
<evidence type="ECO:0000256" key="2">
    <source>
        <dbReference type="ARBA" id="ARBA00022540"/>
    </source>
</evidence>
<evidence type="ECO:0000256" key="4">
    <source>
        <dbReference type="RuleBase" id="RU003814"/>
    </source>
</evidence>
<organism evidence="5">
    <name type="scientific">Desulfurella acetivorans</name>
    <dbReference type="NCBI Taxonomy" id="33002"/>
    <lineage>
        <taxon>Bacteria</taxon>
        <taxon>Pseudomonadati</taxon>
        <taxon>Campylobacterota</taxon>
        <taxon>Desulfurellia</taxon>
        <taxon>Desulfurellales</taxon>
        <taxon>Desulfurellaceae</taxon>
        <taxon>Desulfurella</taxon>
    </lineage>
</organism>
<comment type="caution">
    <text evidence="5">The sequence shown here is derived from an EMBL/GenBank/DDBJ whole genome shotgun (WGS) entry which is preliminary data.</text>
</comment>
<dbReference type="Gene3D" id="3.40.50.10470">
    <property type="entry name" value="Translation initiation factor eif-2b, domain 2"/>
    <property type="match status" value="1"/>
</dbReference>
<dbReference type="SUPFAM" id="SSF100950">
    <property type="entry name" value="NagB/RpiA/CoA transferase-like"/>
    <property type="match status" value="1"/>
</dbReference>
<evidence type="ECO:0000256" key="1">
    <source>
        <dbReference type="ARBA" id="ARBA00007251"/>
    </source>
</evidence>
<reference evidence="5" key="1">
    <citation type="journal article" date="2020" name="mSystems">
        <title>Genome- and Community-Level Interaction Insights into Carbon Utilization and Element Cycling Functions of Hydrothermarchaeota in Hydrothermal Sediment.</title>
        <authorList>
            <person name="Zhou Z."/>
            <person name="Liu Y."/>
            <person name="Xu W."/>
            <person name="Pan J."/>
            <person name="Luo Z.H."/>
            <person name="Li M."/>
        </authorList>
    </citation>
    <scope>NUCLEOTIDE SEQUENCE [LARGE SCALE GENOMIC DNA]</scope>
    <source>
        <strain evidence="5">SpSt-1135</strain>
    </source>
</reference>
<gene>
    <name evidence="5" type="ORF">ENM99_03180</name>
</gene>
<evidence type="ECO:0000313" key="5">
    <source>
        <dbReference type="EMBL" id="HHS48847.1"/>
    </source>
</evidence>
<proteinExistence type="inferred from homology"/>
<accession>A0A7C6E884</accession>
<keyword evidence="3" id="KW-0648">Protein biosynthesis</keyword>
<dbReference type="InterPro" id="IPR051501">
    <property type="entry name" value="eIF2B_alpha/beta/delta"/>
</dbReference>
<name>A0A7C6E884_DESAE</name>
<dbReference type="InterPro" id="IPR042529">
    <property type="entry name" value="IF_2B-like_C"/>
</dbReference>
<dbReference type="GO" id="GO:0003743">
    <property type="term" value="F:translation initiation factor activity"/>
    <property type="evidence" value="ECO:0007669"/>
    <property type="project" value="UniProtKB-KW"/>
</dbReference>
<dbReference type="InterPro" id="IPR000649">
    <property type="entry name" value="IF-2B-related"/>
</dbReference>
<comment type="similarity">
    <text evidence="1 4">Belongs to the eIF-2B alpha/beta/delta subunits family.</text>
</comment>
<sequence length="253" mass="28716">MNSVELLKFCAKDKTRGSLDIAIDIIEASFSIAKNLKPQKLITLLKKIMKNQPSMALVISICSKIIHLIENDKLDEIILLKKDLIDASQKVCSNATQYLNNKSICTISCSREVFCSIVNSDCKEVYIGVAHPKKEGEAFALDLKNNGKKVVLFEDNNYLFGAKMCDVFISGADAIFDNAFVNKSQTFSLCLFANYFKKPFYVIANNYKYLPPNLRKYYKILQMPKKEVTKKDLDAYNVYFEEIPLELVTLIKG</sequence>
<protein>
    <recommendedName>
        <fullName evidence="6">Translation initiation factor eIF-2B</fullName>
    </recommendedName>
</protein>
<evidence type="ECO:0000256" key="3">
    <source>
        <dbReference type="ARBA" id="ARBA00022917"/>
    </source>
</evidence>
<evidence type="ECO:0008006" key="6">
    <source>
        <dbReference type="Google" id="ProtNLM"/>
    </source>
</evidence>
<dbReference type="Pfam" id="PF01008">
    <property type="entry name" value="IF-2B"/>
    <property type="match status" value="1"/>
</dbReference>
<dbReference type="EMBL" id="DRZX01000154">
    <property type="protein sequence ID" value="HHS48847.1"/>
    <property type="molecule type" value="Genomic_DNA"/>
</dbReference>
<dbReference type="AlphaFoldDB" id="A0A7C6E884"/>
<dbReference type="PANTHER" id="PTHR45860:SF1">
    <property type="entry name" value="TRANSLATION INITIATION FACTOR EIF-2B SUBUNIT ALPHA"/>
    <property type="match status" value="1"/>
</dbReference>
<dbReference type="PANTHER" id="PTHR45860">
    <property type="entry name" value="TRANSLATION INITIATION FACTOR EIF-2B SUBUNIT ALPHA"/>
    <property type="match status" value="1"/>
</dbReference>
<dbReference type="InterPro" id="IPR037171">
    <property type="entry name" value="NagB/RpiA_transferase-like"/>
</dbReference>
<keyword evidence="2" id="KW-0396">Initiation factor</keyword>